<dbReference type="SUPFAM" id="SSF54427">
    <property type="entry name" value="NTF2-like"/>
    <property type="match status" value="1"/>
</dbReference>
<sequence>MQTTQELAANYFHAWLRQDAAAAYSFLHNDFKYWEIIAGEMNRSDFFRFLNTWFNKPTEMFFTYDFLDAGIDYAVVRYYSYFNYPGNGFRIKLEVISELFFHKDKIISQNDSIDLYQFSRQAYGIFGFIFGHSLFMHKMLARQMRYPVWLGNPKMDAENPLSKKLFFRSSEVRRITPTKK</sequence>
<name>A0A255ZQ29_9FLAO</name>
<dbReference type="Proteomes" id="UP000216035">
    <property type="component" value="Unassembled WGS sequence"/>
</dbReference>
<dbReference type="OrthoDB" id="391735at2"/>
<gene>
    <name evidence="2" type="ORF">CHX27_09460</name>
</gene>
<dbReference type="RefSeq" id="WP_094486533.1">
    <property type="nucleotide sequence ID" value="NZ_NOXX01000201.1"/>
</dbReference>
<evidence type="ECO:0000313" key="2">
    <source>
        <dbReference type="EMBL" id="OYQ43566.1"/>
    </source>
</evidence>
<dbReference type="InterPro" id="IPR032710">
    <property type="entry name" value="NTF2-like_dom_sf"/>
</dbReference>
<protein>
    <recommendedName>
        <fullName evidence="1">SnoaL-like domain-containing protein</fullName>
    </recommendedName>
</protein>
<comment type="caution">
    <text evidence="2">The sequence shown here is derived from an EMBL/GenBank/DDBJ whole genome shotgun (WGS) entry which is preliminary data.</text>
</comment>
<evidence type="ECO:0000313" key="3">
    <source>
        <dbReference type="Proteomes" id="UP000216035"/>
    </source>
</evidence>
<proteinExistence type="predicted"/>
<dbReference type="EMBL" id="NOXX01000201">
    <property type="protein sequence ID" value="OYQ43566.1"/>
    <property type="molecule type" value="Genomic_DNA"/>
</dbReference>
<reference evidence="2 3" key="1">
    <citation type="submission" date="2017-07" db="EMBL/GenBank/DDBJ databases">
        <title>Flavobacterium cyanobacteriorum sp. nov., isolated from cyanobacterial aggregates in a eutrophic lake.</title>
        <authorList>
            <person name="Cai H."/>
        </authorList>
    </citation>
    <scope>NUCLEOTIDE SEQUENCE [LARGE SCALE GENOMIC DNA]</scope>
    <source>
        <strain evidence="2 3">TH167</strain>
    </source>
</reference>
<feature type="domain" description="SnoaL-like" evidence="1">
    <location>
        <begin position="9"/>
        <end position="107"/>
    </location>
</feature>
<dbReference type="InterPro" id="IPR037401">
    <property type="entry name" value="SnoaL-like"/>
</dbReference>
<dbReference type="AlphaFoldDB" id="A0A255ZQ29"/>
<evidence type="ECO:0000259" key="1">
    <source>
        <dbReference type="Pfam" id="PF12680"/>
    </source>
</evidence>
<organism evidence="2 3">
    <name type="scientific">Flavobacterium aurantiibacter</name>
    <dbReference type="NCBI Taxonomy" id="2023067"/>
    <lineage>
        <taxon>Bacteria</taxon>
        <taxon>Pseudomonadati</taxon>
        <taxon>Bacteroidota</taxon>
        <taxon>Flavobacteriia</taxon>
        <taxon>Flavobacteriales</taxon>
        <taxon>Flavobacteriaceae</taxon>
        <taxon>Flavobacterium</taxon>
    </lineage>
</organism>
<keyword evidence="3" id="KW-1185">Reference proteome</keyword>
<accession>A0A255ZQ29</accession>
<dbReference type="Pfam" id="PF12680">
    <property type="entry name" value="SnoaL_2"/>
    <property type="match status" value="1"/>
</dbReference>
<dbReference type="Gene3D" id="3.10.450.50">
    <property type="match status" value="1"/>
</dbReference>